<evidence type="ECO:0000256" key="1">
    <source>
        <dbReference type="ARBA" id="ARBA00022475"/>
    </source>
</evidence>
<keyword evidence="9 10" id="KW-0961">Cell wall biogenesis/degradation</keyword>
<evidence type="ECO:0000256" key="9">
    <source>
        <dbReference type="ARBA" id="ARBA00023316"/>
    </source>
</evidence>
<dbReference type="GO" id="GO:0009252">
    <property type="term" value="P:peptidoglycan biosynthetic process"/>
    <property type="evidence" value="ECO:0007669"/>
    <property type="project" value="UniProtKB-UniRule"/>
</dbReference>
<keyword evidence="8 10" id="KW-0131">Cell cycle</keyword>
<feature type="binding site" evidence="10">
    <location>
        <position position="200"/>
    </location>
    <ligand>
        <name>UDP-N-acetyl-alpha-D-glucosamine</name>
        <dbReference type="ChEBI" id="CHEBI:57705"/>
    </ligand>
</feature>
<evidence type="ECO:0000256" key="2">
    <source>
        <dbReference type="ARBA" id="ARBA00022618"/>
    </source>
</evidence>
<evidence type="ECO:0000313" key="14">
    <source>
        <dbReference type="Proteomes" id="UP000230767"/>
    </source>
</evidence>
<dbReference type="SUPFAM" id="SSF53756">
    <property type="entry name" value="UDP-Glycosyltransferase/glycogen phosphorylase"/>
    <property type="match status" value="1"/>
</dbReference>
<dbReference type="InterPro" id="IPR007235">
    <property type="entry name" value="Glyco_trans_28_C"/>
</dbReference>
<comment type="caution">
    <text evidence="13">The sequence shown here is derived from an EMBL/GenBank/DDBJ whole genome shotgun (WGS) entry which is preliminary data.</text>
</comment>
<name>A0A2M7R6Q4_9BACT</name>
<evidence type="ECO:0000256" key="4">
    <source>
        <dbReference type="ARBA" id="ARBA00022679"/>
    </source>
</evidence>
<dbReference type="GO" id="GO:0005975">
    <property type="term" value="P:carbohydrate metabolic process"/>
    <property type="evidence" value="ECO:0007669"/>
    <property type="project" value="InterPro"/>
</dbReference>
<dbReference type="CDD" id="cd03785">
    <property type="entry name" value="GT28_MurG"/>
    <property type="match status" value="1"/>
</dbReference>
<dbReference type="PANTHER" id="PTHR21015:SF27">
    <property type="entry name" value="UDP-N-ACETYLGLUCOSAMINE--N-ACETYLMURAMYL-(PENTAPEPTIDE) PYROPHOSPHORYL-UNDECAPRENOL N-ACETYLGLUCOSAMINE TRANSFERASE"/>
    <property type="match status" value="1"/>
</dbReference>
<dbReference type="GO" id="GO:0051301">
    <property type="term" value="P:cell division"/>
    <property type="evidence" value="ECO:0007669"/>
    <property type="project" value="UniProtKB-KW"/>
</dbReference>
<proteinExistence type="inferred from homology"/>
<dbReference type="Gene3D" id="3.40.50.2000">
    <property type="entry name" value="Glycogen Phosphorylase B"/>
    <property type="match status" value="2"/>
</dbReference>
<accession>A0A2M7R6Q4</accession>
<evidence type="ECO:0000259" key="12">
    <source>
        <dbReference type="Pfam" id="PF04101"/>
    </source>
</evidence>
<evidence type="ECO:0000256" key="3">
    <source>
        <dbReference type="ARBA" id="ARBA00022676"/>
    </source>
</evidence>
<feature type="binding site" evidence="10">
    <location>
        <begin position="10"/>
        <end position="12"/>
    </location>
    <ligand>
        <name>UDP-N-acetyl-alpha-D-glucosamine</name>
        <dbReference type="ChEBI" id="CHEBI:57705"/>
    </ligand>
</feature>
<dbReference type="PANTHER" id="PTHR21015">
    <property type="entry name" value="UDP-N-ACETYLGLUCOSAMINE--N-ACETYLMURAMYL-(PENTAPEPTIDE) PYROPHOSPHORYL-UNDECAPRENOL N-ACETYLGLUCOSAMINE TRANSFERASE 1"/>
    <property type="match status" value="1"/>
</dbReference>
<gene>
    <name evidence="10" type="primary">murG</name>
    <name evidence="13" type="ORF">COY73_02180</name>
</gene>
<evidence type="ECO:0000256" key="5">
    <source>
        <dbReference type="ARBA" id="ARBA00022960"/>
    </source>
</evidence>
<keyword evidence="3 10" id="KW-0328">Glycosyltransferase</keyword>
<evidence type="ECO:0000313" key="13">
    <source>
        <dbReference type="EMBL" id="PIY89011.1"/>
    </source>
</evidence>
<dbReference type="Pfam" id="PF03033">
    <property type="entry name" value="Glyco_transf_28"/>
    <property type="match status" value="1"/>
</dbReference>
<keyword evidence="6 10" id="KW-0573">Peptidoglycan synthesis</keyword>
<dbReference type="EC" id="2.4.1.227" evidence="10"/>
<dbReference type="GO" id="GO:0008360">
    <property type="term" value="P:regulation of cell shape"/>
    <property type="evidence" value="ECO:0007669"/>
    <property type="project" value="UniProtKB-KW"/>
</dbReference>
<keyword evidence="5 10" id="KW-0133">Cell shape</keyword>
<keyword evidence="4 10" id="KW-0808">Transferase</keyword>
<evidence type="ECO:0000256" key="7">
    <source>
        <dbReference type="ARBA" id="ARBA00023136"/>
    </source>
</evidence>
<evidence type="ECO:0000256" key="10">
    <source>
        <dbReference type="HAMAP-Rule" id="MF_00033"/>
    </source>
</evidence>
<dbReference type="GO" id="GO:0071555">
    <property type="term" value="P:cell wall organization"/>
    <property type="evidence" value="ECO:0007669"/>
    <property type="project" value="UniProtKB-KW"/>
</dbReference>
<evidence type="ECO:0000256" key="8">
    <source>
        <dbReference type="ARBA" id="ARBA00023306"/>
    </source>
</evidence>
<comment type="similarity">
    <text evidence="10">Belongs to the glycosyltransferase 28 family. MurG subfamily.</text>
</comment>
<dbReference type="EMBL" id="PFLW01000055">
    <property type="protein sequence ID" value="PIY89011.1"/>
    <property type="molecule type" value="Genomic_DNA"/>
</dbReference>
<feature type="binding site" evidence="10">
    <location>
        <position position="304"/>
    </location>
    <ligand>
        <name>UDP-N-acetyl-alpha-D-glucosamine</name>
        <dbReference type="ChEBI" id="CHEBI:57705"/>
    </ligand>
</feature>
<evidence type="ECO:0000259" key="11">
    <source>
        <dbReference type="Pfam" id="PF03033"/>
    </source>
</evidence>
<dbReference type="Proteomes" id="UP000230767">
    <property type="component" value="Unassembled WGS sequence"/>
</dbReference>
<feature type="binding site" evidence="10">
    <location>
        <position position="170"/>
    </location>
    <ligand>
        <name>UDP-N-acetyl-alpha-D-glucosamine</name>
        <dbReference type="ChEBI" id="CHEBI:57705"/>
    </ligand>
</feature>
<keyword evidence="7 10" id="KW-0472">Membrane</keyword>
<comment type="pathway">
    <text evidence="10">Cell wall biogenesis; peptidoglycan biosynthesis.</text>
</comment>
<reference evidence="14" key="1">
    <citation type="submission" date="2017-09" db="EMBL/GenBank/DDBJ databases">
        <title>Depth-based differentiation of microbial function through sediment-hosted aquifers and enrichment of novel symbionts in the deep terrestrial subsurface.</title>
        <authorList>
            <person name="Probst A.J."/>
            <person name="Ladd B."/>
            <person name="Jarett J.K."/>
            <person name="Geller-Mcgrath D.E."/>
            <person name="Sieber C.M.K."/>
            <person name="Emerson J.B."/>
            <person name="Anantharaman K."/>
            <person name="Thomas B.C."/>
            <person name="Malmstrom R."/>
            <person name="Stieglmeier M."/>
            <person name="Klingl A."/>
            <person name="Woyke T."/>
            <person name="Ryan C.M."/>
            <person name="Banfield J.F."/>
        </authorList>
    </citation>
    <scope>NUCLEOTIDE SEQUENCE [LARGE SCALE GENOMIC DNA]</scope>
</reference>
<comment type="caution">
    <text evidence="10">Lacks conserved residue(s) required for the propagation of feature annotation.</text>
</comment>
<dbReference type="HAMAP" id="MF_00033">
    <property type="entry name" value="MurG"/>
    <property type="match status" value="1"/>
</dbReference>
<keyword evidence="1 10" id="KW-1003">Cell membrane</keyword>
<dbReference type="GO" id="GO:0051991">
    <property type="term" value="F:UDP-N-acetyl-D-glucosamine:N-acetylmuramoyl-L-alanyl-D-glutamyl-meso-2,6-diaminopimelyl-D-alanyl-D-alanine-diphosphoundecaprenol 4-beta-N-acetylglucosaminlytransferase activity"/>
    <property type="evidence" value="ECO:0007669"/>
    <property type="project" value="RHEA"/>
</dbReference>
<sequence length="373" mass="41951">MRIIFTGGGSGGHIFPIIAIVREIKKIRPDFRFYYIGPKDESTVFLLSREGIKVKTILAGKIRRYGGPKAFSQNLIDILKIPIGFLQSFFYIFFLFPDLIFSKGGYGSLSVSILGWIFQVPIILHESDIAPGFTNKLISKFALEIFVSFPVKETTYFSPKKIISVGNPIRKEILAGDAQEAKKLFRLVEGKPTILILGGSQGAQRINDLILDILPQMLSNFQIIHQTGSKNFQEVEAEAKAMVKPPFEKYYHPFPFLNETELKHALKICDIVVSRAGSGSIFEVAACGKPSILIPLPEAAQNHQIKNAYLCQKLGACIVIEEENLTPGFFFEKLKYLLSKQDQLKEMSEKAKEFSQPRAAEIIAKYLVEYLIY</sequence>
<dbReference type="GO" id="GO:0005886">
    <property type="term" value="C:plasma membrane"/>
    <property type="evidence" value="ECO:0007669"/>
    <property type="project" value="UniProtKB-SubCell"/>
</dbReference>
<dbReference type="UniPathway" id="UPA00219"/>
<dbReference type="GO" id="GO:0050511">
    <property type="term" value="F:undecaprenyldiphospho-muramoylpentapeptide beta-N-acetylglucosaminyltransferase activity"/>
    <property type="evidence" value="ECO:0007669"/>
    <property type="project" value="UniProtKB-UniRule"/>
</dbReference>
<dbReference type="InterPro" id="IPR004276">
    <property type="entry name" value="GlycoTrans_28_N"/>
</dbReference>
<feature type="domain" description="Glycosyltransferase family 28 N-terminal" evidence="11">
    <location>
        <begin position="3"/>
        <end position="146"/>
    </location>
</feature>
<protein>
    <recommendedName>
        <fullName evidence="10">UDP-N-acetylglucosamine--N-acetylmuramyl-(pentapeptide) pyrophosphoryl-undecaprenol N-acetylglucosamine transferase</fullName>
        <ecNumber evidence="10">2.4.1.227</ecNumber>
    </recommendedName>
    <alternativeName>
        <fullName evidence="10">Undecaprenyl-PP-MurNAc-pentapeptide-UDPGlcNAc GlcNAc transferase</fullName>
    </alternativeName>
</protein>
<keyword evidence="2 10" id="KW-0132">Cell division</keyword>
<evidence type="ECO:0000256" key="6">
    <source>
        <dbReference type="ARBA" id="ARBA00022984"/>
    </source>
</evidence>
<dbReference type="InterPro" id="IPR006009">
    <property type="entry name" value="GlcNAc_MurG"/>
</dbReference>
<comment type="subcellular location">
    <subcellularLocation>
        <location evidence="10">Cell membrane</location>
        <topology evidence="10">Peripheral membrane protein</topology>
        <orientation evidence="10">Cytoplasmic side</orientation>
    </subcellularLocation>
</comment>
<comment type="catalytic activity">
    <reaction evidence="10">
        <text>di-trans,octa-cis-undecaprenyl diphospho-N-acetyl-alpha-D-muramoyl-L-alanyl-D-glutamyl-meso-2,6-diaminopimeloyl-D-alanyl-D-alanine + UDP-N-acetyl-alpha-D-glucosamine = di-trans,octa-cis-undecaprenyl diphospho-[N-acetyl-alpha-D-glucosaminyl-(1-&gt;4)]-N-acetyl-alpha-D-muramoyl-L-alanyl-D-glutamyl-meso-2,6-diaminopimeloyl-D-alanyl-D-alanine + UDP + H(+)</text>
        <dbReference type="Rhea" id="RHEA:31227"/>
        <dbReference type="ChEBI" id="CHEBI:15378"/>
        <dbReference type="ChEBI" id="CHEBI:57705"/>
        <dbReference type="ChEBI" id="CHEBI:58223"/>
        <dbReference type="ChEBI" id="CHEBI:61387"/>
        <dbReference type="ChEBI" id="CHEBI:61388"/>
        <dbReference type="EC" id="2.4.1.227"/>
    </reaction>
</comment>
<organism evidence="13 14">
    <name type="scientific">Candidatus Nealsonbacteria bacterium CG_4_10_14_0_8_um_filter_37_14</name>
    <dbReference type="NCBI Taxonomy" id="1974684"/>
    <lineage>
        <taxon>Bacteria</taxon>
        <taxon>Candidatus Nealsoniibacteriota</taxon>
    </lineage>
</organism>
<comment type="function">
    <text evidence="10">Cell wall formation. Catalyzes the transfer of a GlcNAc subunit on undecaprenyl-pyrophosphoryl-MurNAc-pentapeptide (lipid intermediate I) to form undecaprenyl-pyrophosphoryl-MurNAc-(pentapeptide)GlcNAc (lipid intermediate II).</text>
</comment>
<dbReference type="Pfam" id="PF04101">
    <property type="entry name" value="Glyco_tran_28_C"/>
    <property type="match status" value="1"/>
</dbReference>
<feature type="domain" description="Glycosyl transferase family 28 C-terminal" evidence="12">
    <location>
        <begin position="193"/>
        <end position="361"/>
    </location>
</feature>
<dbReference type="AlphaFoldDB" id="A0A2M7R6Q4"/>